<evidence type="ECO:0000259" key="13">
    <source>
        <dbReference type="PROSITE" id="PS50035"/>
    </source>
</evidence>
<dbReference type="InterPro" id="IPR001736">
    <property type="entry name" value="PLipase_D/transphosphatidylase"/>
</dbReference>
<dbReference type="PANTHER" id="PTHR18896:SF59">
    <property type="entry name" value="PHOSPHOLIPASE D ALPHA 2"/>
    <property type="match status" value="1"/>
</dbReference>
<evidence type="ECO:0000256" key="3">
    <source>
        <dbReference type="ARBA" id="ARBA00010683"/>
    </source>
</evidence>
<dbReference type="GO" id="GO:0004630">
    <property type="term" value="F:phospholipase D activity"/>
    <property type="evidence" value="ECO:0007669"/>
    <property type="project" value="UniProtKB-EC"/>
</dbReference>
<dbReference type="EC" id="3.1.4.4" evidence="4 11"/>
<dbReference type="PROSITE" id="PS50035">
    <property type="entry name" value="PLD"/>
    <property type="match status" value="2"/>
</dbReference>
<dbReference type="PANTHER" id="PTHR18896">
    <property type="entry name" value="PHOSPHOLIPASE D"/>
    <property type="match status" value="1"/>
</dbReference>
<feature type="domain" description="PLD phosphodiesterase" evidence="13">
    <location>
        <begin position="690"/>
        <end position="717"/>
    </location>
</feature>
<dbReference type="Pfam" id="PF00168">
    <property type="entry name" value="C2"/>
    <property type="match status" value="1"/>
</dbReference>
<dbReference type="SUPFAM" id="SSF56024">
    <property type="entry name" value="Phospholipase D/nuclease"/>
    <property type="match status" value="2"/>
</dbReference>
<accession>A0A8T0TVF0</accession>
<feature type="domain" description="PLD phosphodiesterase" evidence="13">
    <location>
        <begin position="361"/>
        <end position="399"/>
    </location>
</feature>
<dbReference type="InterPro" id="IPR035892">
    <property type="entry name" value="C2_domain_sf"/>
</dbReference>
<dbReference type="AlphaFoldDB" id="A0A8T0TVF0"/>
<evidence type="ECO:0000256" key="9">
    <source>
        <dbReference type="ARBA" id="ARBA00022963"/>
    </source>
</evidence>
<comment type="similarity">
    <text evidence="3 11">Belongs to the phospholipase D family. C2-PLD subfamily.</text>
</comment>
<dbReference type="SMART" id="SM00239">
    <property type="entry name" value="C2"/>
    <property type="match status" value="1"/>
</dbReference>
<dbReference type="FunFam" id="3.30.870.10:FF:000025">
    <property type="entry name" value="Phospholipase D delta"/>
    <property type="match status" value="1"/>
</dbReference>
<name>A0A8T0TVF0_PANVG</name>
<dbReference type="InterPro" id="IPR015679">
    <property type="entry name" value="PLipase_D_fam"/>
</dbReference>
<comment type="catalytic activity">
    <reaction evidence="1 11">
        <text>a 1,2-diacyl-sn-glycero-3-phosphocholine + H2O = a 1,2-diacyl-sn-glycero-3-phosphate + choline + H(+)</text>
        <dbReference type="Rhea" id="RHEA:14445"/>
        <dbReference type="ChEBI" id="CHEBI:15354"/>
        <dbReference type="ChEBI" id="CHEBI:15377"/>
        <dbReference type="ChEBI" id="CHEBI:15378"/>
        <dbReference type="ChEBI" id="CHEBI:57643"/>
        <dbReference type="ChEBI" id="CHEBI:58608"/>
        <dbReference type="EC" id="3.1.4.4"/>
    </reaction>
</comment>
<keyword evidence="10" id="KW-0443">Lipid metabolism</keyword>
<evidence type="ECO:0000256" key="4">
    <source>
        <dbReference type="ARBA" id="ARBA00012027"/>
    </source>
</evidence>
<feature type="domain" description="C2" evidence="12">
    <location>
        <begin position="1"/>
        <end position="158"/>
    </location>
</feature>
<comment type="caution">
    <text evidence="14">The sequence shown here is derived from an EMBL/GenBank/DDBJ whole genome shotgun (WGS) entry which is preliminary data.</text>
</comment>
<dbReference type="PROSITE" id="PS50004">
    <property type="entry name" value="C2"/>
    <property type="match status" value="1"/>
</dbReference>
<dbReference type="Pfam" id="PF00614">
    <property type="entry name" value="PLDc"/>
    <property type="match status" value="2"/>
</dbReference>
<dbReference type="InterPro" id="IPR024632">
    <property type="entry name" value="PLipase_D_C"/>
</dbReference>
<dbReference type="GO" id="GO:0005886">
    <property type="term" value="C:plasma membrane"/>
    <property type="evidence" value="ECO:0007669"/>
    <property type="project" value="TreeGrafter"/>
</dbReference>
<dbReference type="SUPFAM" id="SSF49562">
    <property type="entry name" value="C2 domain (Calcium/lipid-binding domain, CaLB)"/>
    <property type="match status" value="1"/>
</dbReference>
<dbReference type="InterPro" id="IPR000008">
    <property type="entry name" value="C2_dom"/>
</dbReference>
<keyword evidence="8 11" id="KW-0106">Calcium</keyword>
<comment type="cofactor">
    <cofactor evidence="2 11">
        <name>Ca(2+)</name>
        <dbReference type="ChEBI" id="CHEBI:29108"/>
    </cofactor>
</comment>
<evidence type="ECO:0000256" key="1">
    <source>
        <dbReference type="ARBA" id="ARBA00000798"/>
    </source>
</evidence>
<evidence type="ECO:0000256" key="10">
    <source>
        <dbReference type="ARBA" id="ARBA00023098"/>
    </source>
</evidence>
<proteinExistence type="inferred from homology"/>
<comment type="function">
    <text evidence="11">Hydrolyzes glycerol-phospholipids at the terminal phosphodiesteric bond.</text>
</comment>
<evidence type="ECO:0000313" key="14">
    <source>
        <dbReference type="EMBL" id="KAG2612694.1"/>
    </source>
</evidence>
<keyword evidence="15" id="KW-1185">Reference proteome</keyword>
<keyword evidence="5" id="KW-0479">Metal-binding</keyword>
<dbReference type="GO" id="GO:0005509">
    <property type="term" value="F:calcium ion binding"/>
    <property type="evidence" value="ECO:0007669"/>
    <property type="project" value="InterPro"/>
</dbReference>
<protein>
    <recommendedName>
        <fullName evidence="4 11">Phospholipase D</fullName>
        <ecNumber evidence="4 11">3.1.4.4</ecNumber>
    </recommendedName>
</protein>
<dbReference type="Pfam" id="PF12357">
    <property type="entry name" value="PLD_C"/>
    <property type="match status" value="1"/>
</dbReference>
<evidence type="ECO:0000259" key="12">
    <source>
        <dbReference type="PROSITE" id="PS50004"/>
    </source>
</evidence>
<dbReference type="InterPro" id="IPR011402">
    <property type="entry name" value="PLipase_D_pln"/>
</dbReference>
<organism evidence="14 15">
    <name type="scientific">Panicum virgatum</name>
    <name type="common">Blackwell switchgrass</name>
    <dbReference type="NCBI Taxonomy" id="38727"/>
    <lineage>
        <taxon>Eukaryota</taxon>
        <taxon>Viridiplantae</taxon>
        <taxon>Streptophyta</taxon>
        <taxon>Embryophyta</taxon>
        <taxon>Tracheophyta</taxon>
        <taxon>Spermatophyta</taxon>
        <taxon>Magnoliopsida</taxon>
        <taxon>Liliopsida</taxon>
        <taxon>Poales</taxon>
        <taxon>Poaceae</taxon>
        <taxon>PACMAD clade</taxon>
        <taxon>Panicoideae</taxon>
        <taxon>Panicodae</taxon>
        <taxon>Paniceae</taxon>
        <taxon>Panicinae</taxon>
        <taxon>Panicum</taxon>
        <taxon>Panicum sect. Hiantes</taxon>
    </lineage>
</organism>
<dbReference type="EMBL" id="CM029043">
    <property type="protein sequence ID" value="KAG2612694.1"/>
    <property type="molecule type" value="Genomic_DNA"/>
</dbReference>
<gene>
    <name evidence="14" type="ORF">PVAP13_4KG319500</name>
</gene>
<evidence type="ECO:0000256" key="2">
    <source>
        <dbReference type="ARBA" id="ARBA00001913"/>
    </source>
</evidence>
<dbReference type="CDD" id="cd04015">
    <property type="entry name" value="C2_plant_PLD"/>
    <property type="match status" value="1"/>
</dbReference>
<evidence type="ECO:0000256" key="5">
    <source>
        <dbReference type="ARBA" id="ARBA00022723"/>
    </source>
</evidence>
<dbReference type="Gene3D" id="2.60.40.150">
    <property type="entry name" value="C2 domain"/>
    <property type="match status" value="1"/>
</dbReference>
<evidence type="ECO:0000256" key="11">
    <source>
        <dbReference type="PIRNR" id="PIRNR036470"/>
    </source>
</evidence>
<evidence type="ECO:0000256" key="8">
    <source>
        <dbReference type="ARBA" id="ARBA00022837"/>
    </source>
</evidence>
<keyword evidence="9 11" id="KW-0442">Lipid degradation</keyword>
<dbReference type="PIRSF" id="PIRSF036470">
    <property type="entry name" value="PLD_plant"/>
    <property type="match status" value="1"/>
</dbReference>
<evidence type="ECO:0000256" key="7">
    <source>
        <dbReference type="ARBA" id="ARBA00022801"/>
    </source>
</evidence>
<dbReference type="GO" id="GO:0046470">
    <property type="term" value="P:phosphatidylcholine metabolic process"/>
    <property type="evidence" value="ECO:0007669"/>
    <property type="project" value="InterPro"/>
</dbReference>
<dbReference type="Gene3D" id="3.30.870.10">
    <property type="entry name" value="Endonuclease Chain A"/>
    <property type="match status" value="2"/>
</dbReference>
<keyword evidence="6" id="KW-0677">Repeat</keyword>
<dbReference type="GO" id="GO:0009395">
    <property type="term" value="P:phospholipid catabolic process"/>
    <property type="evidence" value="ECO:0007669"/>
    <property type="project" value="TreeGrafter"/>
</dbReference>
<evidence type="ECO:0000256" key="6">
    <source>
        <dbReference type="ARBA" id="ARBA00022737"/>
    </source>
</evidence>
<dbReference type="SMART" id="SM00155">
    <property type="entry name" value="PLDc"/>
    <property type="match status" value="2"/>
</dbReference>
<keyword evidence="7 11" id="KW-0378">Hydrolase</keyword>
<reference evidence="14" key="1">
    <citation type="submission" date="2020-05" db="EMBL/GenBank/DDBJ databases">
        <title>WGS assembly of Panicum virgatum.</title>
        <authorList>
            <person name="Lovell J.T."/>
            <person name="Jenkins J."/>
            <person name="Shu S."/>
            <person name="Juenger T.E."/>
            <person name="Schmutz J."/>
        </authorList>
    </citation>
    <scope>NUCLEOTIDE SEQUENCE</scope>
    <source>
        <strain evidence="14">AP13</strain>
    </source>
</reference>
<dbReference type="Proteomes" id="UP000823388">
    <property type="component" value="Chromosome 4K"/>
</dbReference>
<sequence length="815" mass="90759">MAHLLLHGTLDATILEADHLTNPTRATGGAPGIFRKVKKNRPQIESLLLLPIRGVRHSRGGCLQFVEGFEDSLGLGQGATRLYATVDIGRARVGRTRVIAGDPANPRWYEAFHIYCAHFAADVVFSVKAAQPIGATLIGRAYLPVRDLLAGREVDRWLDILDAARKPIRHGPKIRVRLRFQDVAADPRGWGRGVGGARNPGVPYTFFSQRPGCRVTLYQDAHVPDAFAPRIPLAGGRLYQPGRCWEDVFDAISNARHLIYITGWSVYTEITLLRDGARPRPGGDATLGELLKRKASEGVRVLMLVWDDRTSVESLGMKWGFMSTHDAETAEYFRGTDVRCVLCPRNPDAGSSAVMGAQIAYMITHHQKIVVVDHEMPAKRSDRRRIVSFVGGLDLCDGRYDTQFHSLFRTLDTAHHKDFHQPNLAGASIENGGPREPWHDIHSKIEGPAAWDVLYNFEQRWRKQGGGIDLLVDLKAMADLIIPPSPVMFPEDQETWNVQLFRSIDGGACFGFPNTPEGAAQSGLVTGKNNVLDRSIQDAYIHAIRRAKHFIYIENQYFLGSSFGWKADGIKPEEIEALHLIPKELSLKIVSKIEAGEHFAVYVVLPMWPEGPPAGGSVQAILDWQRRTMEMMYYDISVALEAKRIYANPRDYLTFFCLGNREVKLSGEYEPAGRPLDGTDYAGAQNARRFMIYVHSKMMIVDDEYIIVGSANINQRSMDGGRDSEIAMGAYQPCHLNTKGSLKCVQRVNEMADKYWDLYASDNLDADLPGHLLRYPVNVTKEGAVTELPGAKYFPDTTATVLGMKSKNLPPILTT</sequence>
<evidence type="ECO:0000313" key="15">
    <source>
        <dbReference type="Proteomes" id="UP000823388"/>
    </source>
</evidence>